<dbReference type="PANTHER" id="PTHR24421:SF10">
    <property type="entry name" value="NITRATE_NITRITE SENSOR PROTEIN NARQ"/>
    <property type="match status" value="1"/>
</dbReference>
<evidence type="ECO:0000256" key="6">
    <source>
        <dbReference type="ARBA" id="ARBA00022777"/>
    </source>
</evidence>
<dbReference type="InterPro" id="IPR036890">
    <property type="entry name" value="HATPase_C_sf"/>
</dbReference>
<dbReference type="Pfam" id="PF13181">
    <property type="entry name" value="TPR_8"/>
    <property type="match status" value="1"/>
</dbReference>
<evidence type="ECO:0000313" key="14">
    <source>
        <dbReference type="Proteomes" id="UP001595826"/>
    </source>
</evidence>
<evidence type="ECO:0000256" key="7">
    <source>
        <dbReference type="ARBA" id="ARBA00022840"/>
    </source>
</evidence>
<dbReference type="InterPro" id="IPR019734">
    <property type="entry name" value="TPR_rpt"/>
</dbReference>
<dbReference type="InterPro" id="IPR011990">
    <property type="entry name" value="TPR-like_helical_dom_sf"/>
</dbReference>
<evidence type="ECO:0000256" key="4">
    <source>
        <dbReference type="ARBA" id="ARBA00022679"/>
    </source>
</evidence>
<evidence type="ECO:0000256" key="2">
    <source>
        <dbReference type="ARBA" id="ARBA00012438"/>
    </source>
</evidence>
<dbReference type="Proteomes" id="UP001595826">
    <property type="component" value="Unassembled WGS sequence"/>
</dbReference>
<dbReference type="SUPFAM" id="SSF48452">
    <property type="entry name" value="TPR-like"/>
    <property type="match status" value="2"/>
</dbReference>
<keyword evidence="5" id="KW-0547">Nucleotide-binding</keyword>
<dbReference type="PROSITE" id="PS50109">
    <property type="entry name" value="HIS_KIN"/>
    <property type="match status" value="1"/>
</dbReference>
<keyword evidence="4" id="KW-0808">Transferase</keyword>
<evidence type="ECO:0000259" key="12">
    <source>
        <dbReference type="PROSITE" id="PS50109"/>
    </source>
</evidence>
<dbReference type="Pfam" id="PF07730">
    <property type="entry name" value="HisKA_3"/>
    <property type="match status" value="1"/>
</dbReference>
<evidence type="ECO:0000256" key="5">
    <source>
        <dbReference type="ARBA" id="ARBA00022741"/>
    </source>
</evidence>
<evidence type="ECO:0000256" key="9">
    <source>
        <dbReference type="PROSITE-ProRule" id="PRU00339"/>
    </source>
</evidence>
<keyword evidence="6" id="KW-0418">Kinase</keyword>
<dbReference type="InterPro" id="IPR003594">
    <property type="entry name" value="HATPase_dom"/>
</dbReference>
<feature type="coiled-coil region" evidence="10">
    <location>
        <begin position="463"/>
        <end position="493"/>
    </location>
</feature>
<dbReference type="EC" id="2.7.13.3" evidence="2"/>
<dbReference type="Gene3D" id="1.20.5.1930">
    <property type="match status" value="1"/>
</dbReference>
<organism evidence="13 14">
    <name type="scientific">Polaribacter marinivivus</name>
    <dbReference type="NCBI Taxonomy" id="1524260"/>
    <lineage>
        <taxon>Bacteria</taxon>
        <taxon>Pseudomonadati</taxon>
        <taxon>Bacteroidota</taxon>
        <taxon>Flavobacteriia</taxon>
        <taxon>Flavobacteriales</taxon>
        <taxon>Flavobacteriaceae</taxon>
    </lineage>
</organism>
<dbReference type="Gene3D" id="1.25.40.10">
    <property type="entry name" value="Tetratricopeptide repeat domain"/>
    <property type="match status" value="2"/>
</dbReference>
<keyword evidence="7 13" id="KW-0067">ATP-binding</keyword>
<keyword evidence="14" id="KW-1185">Reference proteome</keyword>
<feature type="repeat" description="TPR" evidence="9">
    <location>
        <begin position="149"/>
        <end position="182"/>
    </location>
</feature>
<dbReference type="EMBL" id="JBHSCY010000001">
    <property type="protein sequence ID" value="MFC4268051.1"/>
    <property type="molecule type" value="Genomic_DNA"/>
</dbReference>
<dbReference type="Pfam" id="PF13374">
    <property type="entry name" value="TPR_10"/>
    <property type="match status" value="1"/>
</dbReference>
<evidence type="ECO:0000256" key="1">
    <source>
        <dbReference type="ARBA" id="ARBA00000085"/>
    </source>
</evidence>
<evidence type="ECO:0000256" key="11">
    <source>
        <dbReference type="SAM" id="Phobius"/>
    </source>
</evidence>
<proteinExistence type="predicted"/>
<dbReference type="SMART" id="SM00028">
    <property type="entry name" value="TPR"/>
    <property type="match status" value="6"/>
</dbReference>
<comment type="caution">
    <text evidence="13">The sequence shown here is derived from an EMBL/GenBank/DDBJ whole genome shotgun (WGS) entry which is preliminary data.</text>
</comment>
<accession>A0ABV8R6N3</accession>
<dbReference type="SUPFAM" id="SSF55874">
    <property type="entry name" value="ATPase domain of HSP90 chaperone/DNA topoisomerase II/histidine kinase"/>
    <property type="match status" value="1"/>
</dbReference>
<keyword evidence="11" id="KW-0812">Transmembrane</keyword>
<dbReference type="InterPro" id="IPR011712">
    <property type="entry name" value="Sig_transdc_His_kin_sub3_dim/P"/>
</dbReference>
<dbReference type="InterPro" id="IPR050482">
    <property type="entry name" value="Sensor_HK_TwoCompSys"/>
</dbReference>
<feature type="domain" description="Histidine kinase" evidence="12">
    <location>
        <begin position="438"/>
        <end position="627"/>
    </location>
</feature>
<dbReference type="Gene3D" id="3.30.565.10">
    <property type="entry name" value="Histidine kinase-like ATPase, C-terminal domain"/>
    <property type="match status" value="1"/>
</dbReference>
<keyword evidence="3" id="KW-0597">Phosphoprotein</keyword>
<feature type="transmembrane region" description="Helical" evidence="11">
    <location>
        <begin position="386"/>
        <end position="405"/>
    </location>
</feature>
<keyword evidence="11" id="KW-0472">Membrane</keyword>
<keyword evidence="8" id="KW-0902">Two-component regulatory system</keyword>
<dbReference type="SMART" id="SM00387">
    <property type="entry name" value="HATPase_c"/>
    <property type="match status" value="1"/>
</dbReference>
<dbReference type="CDD" id="cd16917">
    <property type="entry name" value="HATPase_UhpB-NarQ-NarX-like"/>
    <property type="match status" value="1"/>
</dbReference>
<reference evidence="14" key="1">
    <citation type="journal article" date="2019" name="Int. J. Syst. Evol. Microbiol.">
        <title>The Global Catalogue of Microorganisms (GCM) 10K type strain sequencing project: providing services to taxonomists for standard genome sequencing and annotation.</title>
        <authorList>
            <consortium name="The Broad Institute Genomics Platform"/>
            <consortium name="The Broad Institute Genome Sequencing Center for Infectious Disease"/>
            <person name="Wu L."/>
            <person name="Ma J."/>
        </authorList>
    </citation>
    <scope>NUCLEOTIDE SEQUENCE [LARGE SCALE GENOMIC DNA]</scope>
    <source>
        <strain evidence="14">CECT 8655</strain>
    </source>
</reference>
<dbReference type="Pfam" id="PF02518">
    <property type="entry name" value="HATPase_c"/>
    <property type="match status" value="1"/>
</dbReference>
<keyword evidence="11" id="KW-1133">Transmembrane helix</keyword>
<sequence length="627" mass="72824">MKSRIILTLFLSIFFYPFLFAQNNINKDSLEFYSLISKAWNIKENTKQAFAITKKAKKLALKKPDSLWVAQAYYYEAIFNFYAGEYKKTLQKCDTSKMWYPNTNFYGKASIHNLKGLVYTNTDNYIDAINEYQYSLDFAKHTNNLHAISNPNHNIGILYQNLKQFTEAKKYFIKALEIRKKIKDSAFIYQSYLSVGGVYNLLKVKDSARFYLNKIINKGNKHADLRTKAFAYNNIGLVYKQDNKHYKAIEEYKTAVDLHFKLENYLGLAETYKNLAESNQHIKKYKASNSFAKKAILYARKVNTREEMVDSYEIIAENYTFLNKKDSALYYYNKFIIQKDSLIDESKAKKLAELQIKYDFKEKETQLLQSRTEKAETELQLSKTRGWIFVLIGGLLITIILFFAINQRNKRKTQEKITKEKEKGYKAIIDAQEEERSKIARELHDGVVQQIGSIILKSRNLFNKKEFKENKAAKKLIESLENSNQDLRNISHQMMPRALKEIGIIPALKDLLENSLSYSDIKFHLEHFNIESRLPEKIEVTIYRITQELINNIIKHSKANEVIVQLFRNNSNIILIVEDNGVGFSSKESKKGIGLLNISSRLNMVNGNVNFEPSPKSGTLVTVKIPL</sequence>
<evidence type="ECO:0000256" key="10">
    <source>
        <dbReference type="SAM" id="Coils"/>
    </source>
</evidence>
<dbReference type="PANTHER" id="PTHR24421">
    <property type="entry name" value="NITRATE/NITRITE SENSOR PROTEIN NARX-RELATED"/>
    <property type="match status" value="1"/>
</dbReference>
<protein>
    <recommendedName>
        <fullName evidence="2">histidine kinase</fullName>
        <ecNumber evidence="2">2.7.13.3</ecNumber>
    </recommendedName>
</protein>
<gene>
    <name evidence="13" type="ORF">ACFOWD_03945</name>
</gene>
<name>A0ABV8R6N3_9FLAO</name>
<evidence type="ECO:0000313" key="13">
    <source>
        <dbReference type="EMBL" id="MFC4268051.1"/>
    </source>
</evidence>
<evidence type="ECO:0000256" key="8">
    <source>
        <dbReference type="ARBA" id="ARBA00023012"/>
    </source>
</evidence>
<dbReference type="PROSITE" id="PS50005">
    <property type="entry name" value="TPR"/>
    <property type="match status" value="2"/>
</dbReference>
<dbReference type="InterPro" id="IPR005467">
    <property type="entry name" value="His_kinase_dom"/>
</dbReference>
<comment type="catalytic activity">
    <reaction evidence="1">
        <text>ATP + protein L-histidine = ADP + protein N-phospho-L-histidine.</text>
        <dbReference type="EC" id="2.7.13.3"/>
    </reaction>
</comment>
<keyword evidence="9" id="KW-0802">TPR repeat</keyword>
<dbReference type="RefSeq" id="WP_377408301.1">
    <property type="nucleotide sequence ID" value="NZ_JBHSCY010000001.1"/>
</dbReference>
<dbReference type="GO" id="GO:0005524">
    <property type="term" value="F:ATP binding"/>
    <property type="evidence" value="ECO:0007669"/>
    <property type="project" value="UniProtKB-KW"/>
</dbReference>
<keyword evidence="10" id="KW-0175">Coiled coil</keyword>
<feature type="repeat" description="TPR" evidence="9">
    <location>
        <begin position="229"/>
        <end position="262"/>
    </location>
</feature>
<evidence type="ECO:0000256" key="3">
    <source>
        <dbReference type="ARBA" id="ARBA00022553"/>
    </source>
</evidence>